<dbReference type="AlphaFoldDB" id="A0AAW0LNT0"/>
<feature type="domain" description="tRNA/rRNA methyltransferase SpoU type" evidence="4">
    <location>
        <begin position="113"/>
        <end position="269"/>
    </location>
</feature>
<feature type="region of interest" description="Disordered" evidence="3">
    <location>
        <begin position="1"/>
        <end position="20"/>
    </location>
</feature>
<dbReference type="GO" id="GO:0032259">
    <property type="term" value="P:methylation"/>
    <property type="evidence" value="ECO:0007669"/>
    <property type="project" value="UniProtKB-KW"/>
</dbReference>
<comment type="caution">
    <text evidence="5">The sequence shown here is derived from an EMBL/GenBank/DDBJ whole genome shotgun (WGS) entry which is preliminary data.</text>
</comment>
<dbReference type="CDD" id="cd18095">
    <property type="entry name" value="SpoU-like_rRNA-MTase"/>
    <property type="match status" value="1"/>
</dbReference>
<dbReference type="SUPFAM" id="SSF75217">
    <property type="entry name" value="alpha/beta knot"/>
    <property type="match status" value="1"/>
</dbReference>
<dbReference type="InterPro" id="IPR029028">
    <property type="entry name" value="Alpha/beta_knot_MTases"/>
</dbReference>
<dbReference type="PANTHER" id="PTHR43191:SF2">
    <property type="entry name" value="RRNA METHYLTRANSFERASE 3, MITOCHONDRIAL"/>
    <property type="match status" value="1"/>
</dbReference>
<accession>A0AAW0LNT0</accession>
<dbReference type="InterPro" id="IPR001537">
    <property type="entry name" value="SpoU_MeTrfase"/>
</dbReference>
<name>A0AAW0LNT0_QUESU</name>
<keyword evidence="2" id="KW-0808">Transferase</keyword>
<evidence type="ECO:0000256" key="2">
    <source>
        <dbReference type="ARBA" id="ARBA00022679"/>
    </source>
</evidence>
<dbReference type="GO" id="GO:0003723">
    <property type="term" value="F:RNA binding"/>
    <property type="evidence" value="ECO:0007669"/>
    <property type="project" value="InterPro"/>
</dbReference>
<protein>
    <submittedName>
        <fullName evidence="5">Trna/rrna methyltransferase ysga</fullName>
    </submittedName>
</protein>
<evidence type="ECO:0000256" key="3">
    <source>
        <dbReference type="SAM" id="MobiDB-lite"/>
    </source>
</evidence>
<evidence type="ECO:0000313" key="5">
    <source>
        <dbReference type="EMBL" id="KAK7852712.1"/>
    </source>
</evidence>
<dbReference type="GO" id="GO:0008173">
    <property type="term" value="F:RNA methyltransferase activity"/>
    <property type="evidence" value="ECO:0007669"/>
    <property type="project" value="InterPro"/>
</dbReference>
<evidence type="ECO:0000259" key="4">
    <source>
        <dbReference type="Pfam" id="PF00588"/>
    </source>
</evidence>
<dbReference type="PANTHER" id="PTHR43191">
    <property type="entry name" value="RRNA METHYLTRANSFERASE 3"/>
    <property type="match status" value="1"/>
</dbReference>
<dbReference type="Proteomes" id="UP000237347">
    <property type="component" value="Unassembled WGS sequence"/>
</dbReference>
<organism evidence="5 6">
    <name type="scientific">Quercus suber</name>
    <name type="common">Cork oak</name>
    <dbReference type="NCBI Taxonomy" id="58331"/>
    <lineage>
        <taxon>Eukaryota</taxon>
        <taxon>Viridiplantae</taxon>
        <taxon>Streptophyta</taxon>
        <taxon>Embryophyta</taxon>
        <taxon>Tracheophyta</taxon>
        <taxon>Spermatophyta</taxon>
        <taxon>Magnoliopsida</taxon>
        <taxon>eudicotyledons</taxon>
        <taxon>Gunneridae</taxon>
        <taxon>Pentapetalae</taxon>
        <taxon>rosids</taxon>
        <taxon>fabids</taxon>
        <taxon>Fagales</taxon>
        <taxon>Fagaceae</taxon>
        <taxon>Quercus</taxon>
    </lineage>
</organism>
<feature type="compositionally biased region" description="Basic and acidic residues" evidence="3">
    <location>
        <begin position="7"/>
        <end position="17"/>
    </location>
</feature>
<gene>
    <name evidence="5" type="primary">ysgA</name>
    <name evidence="5" type="ORF">CFP56_038276</name>
</gene>
<dbReference type="Pfam" id="PF00588">
    <property type="entry name" value="SpoU_methylase"/>
    <property type="match status" value="1"/>
</dbReference>
<reference evidence="5 6" key="1">
    <citation type="journal article" date="2018" name="Sci. Data">
        <title>The draft genome sequence of cork oak.</title>
        <authorList>
            <person name="Ramos A.M."/>
            <person name="Usie A."/>
            <person name="Barbosa P."/>
            <person name="Barros P.M."/>
            <person name="Capote T."/>
            <person name="Chaves I."/>
            <person name="Simoes F."/>
            <person name="Abreu I."/>
            <person name="Carrasquinho I."/>
            <person name="Faro C."/>
            <person name="Guimaraes J.B."/>
            <person name="Mendonca D."/>
            <person name="Nobrega F."/>
            <person name="Rodrigues L."/>
            <person name="Saibo N.J.M."/>
            <person name="Varela M.C."/>
            <person name="Egas C."/>
            <person name="Matos J."/>
            <person name="Miguel C.M."/>
            <person name="Oliveira M.M."/>
            <person name="Ricardo C.P."/>
            <person name="Goncalves S."/>
        </authorList>
    </citation>
    <scope>NUCLEOTIDE SEQUENCE [LARGE SCALE GENOMIC DNA]</scope>
    <source>
        <strain evidence="6">cv. HL8</strain>
    </source>
</reference>
<proteinExistence type="predicted"/>
<dbReference type="GO" id="GO:0006396">
    <property type="term" value="P:RNA processing"/>
    <property type="evidence" value="ECO:0007669"/>
    <property type="project" value="InterPro"/>
</dbReference>
<evidence type="ECO:0000313" key="6">
    <source>
        <dbReference type="Proteomes" id="UP000237347"/>
    </source>
</evidence>
<dbReference type="EMBL" id="PKMF04000073">
    <property type="protein sequence ID" value="KAK7852712.1"/>
    <property type="molecule type" value="Genomic_DNA"/>
</dbReference>
<keyword evidence="6" id="KW-1185">Reference proteome</keyword>
<evidence type="ECO:0000256" key="1">
    <source>
        <dbReference type="ARBA" id="ARBA00022603"/>
    </source>
</evidence>
<dbReference type="FunFam" id="3.40.1280.10:FF:000027">
    <property type="entry name" value="Putative tRNA/rRNA methyltransferase YsgA"/>
    <property type="match status" value="1"/>
</dbReference>
<dbReference type="InterPro" id="IPR029026">
    <property type="entry name" value="tRNA_m1G_MTases_N"/>
</dbReference>
<dbReference type="Gene3D" id="3.40.1280.10">
    <property type="match status" value="1"/>
</dbReference>
<keyword evidence="1 5" id="KW-0489">Methyltransferase</keyword>
<sequence>MKKKMKKADDDHSEQHQQQKIGRIYHMNQSAEEYYGGLMQQYEQLLGLSEGQYKQREAQLHYELLRADYSFLSTWIRNNPSANAIDDGGEQQPQVDGQEKADCQRWFTSPHRILVLDGIQDPGNLGTLLRSAMAFKWSNIGAAVQQGGVFQLPGCCDPFNEKALRASRGASFQLPIVSGDWVHLEALINEFQMKVLAGHPESTGNLKPVAWLSQELADSFVDVPLCFVLGSEGSGLSEKSLQVCELVSIPMAGEFESLNVSVAGGIFLYMLQPRNQRCV</sequence>
<dbReference type="InterPro" id="IPR051259">
    <property type="entry name" value="rRNA_Methyltransferase"/>
</dbReference>